<comment type="caution">
    <text evidence="2">The sequence shown here is derived from an EMBL/GenBank/DDBJ whole genome shotgun (WGS) entry which is preliminary data.</text>
</comment>
<organism evidence="2 3">
    <name type="scientific">Glycomyces algeriensis</name>
    <dbReference type="NCBI Taxonomy" id="256037"/>
    <lineage>
        <taxon>Bacteria</taxon>
        <taxon>Bacillati</taxon>
        <taxon>Actinomycetota</taxon>
        <taxon>Actinomycetes</taxon>
        <taxon>Glycomycetales</taxon>
        <taxon>Glycomycetaceae</taxon>
        <taxon>Glycomyces</taxon>
    </lineage>
</organism>
<dbReference type="EMBL" id="BSDT01000001">
    <property type="protein sequence ID" value="GLI40407.1"/>
    <property type="molecule type" value="Genomic_DNA"/>
</dbReference>
<reference evidence="2" key="1">
    <citation type="submission" date="2022-12" db="EMBL/GenBank/DDBJ databases">
        <title>Reference genome sequencing for broad-spectrum identification of bacterial and archaeal isolates by mass spectrometry.</title>
        <authorList>
            <person name="Sekiguchi Y."/>
            <person name="Tourlousse D.M."/>
        </authorList>
    </citation>
    <scope>NUCLEOTIDE SEQUENCE</scope>
    <source>
        <strain evidence="2">LLR39Z86</strain>
    </source>
</reference>
<keyword evidence="3" id="KW-1185">Reference proteome</keyword>
<evidence type="ECO:0000259" key="1">
    <source>
        <dbReference type="Pfam" id="PF01402"/>
    </source>
</evidence>
<gene>
    <name evidence="2" type="ORF">GALLR39Z86_02570</name>
</gene>
<evidence type="ECO:0000313" key="2">
    <source>
        <dbReference type="EMBL" id="GLI40407.1"/>
    </source>
</evidence>
<dbReference type="Proteomes" id="UP001144313">
    <property type="component" value="Unassembled WGS sequence"/>
</dbReference>
<dbReference type="AlphaFoldDB" id="A0A9W6LDZ6"/>
<protein>
    <recommendedName>
        <fullName evidence="1">Ribbon-helix-helix protein CopG domain-containing protein</fullName>
    </recommendedName>
</protein>
<sequence>MPYAWQSGTMLKTTVYLTSEEKDGIRRAAAERGISEAELIREFIDAGLEPATPQWDQLPVINSPELAAIGDEEEFLRSNDFDR</sequence>
<evidence type="ECO:0000313" key="3">
    <source>
        <dbReference type="Proteomes" id="UP001144313"/>
    </source>
</evidence>
<accession>A0A9W6LDZ6</accession>
<dbReference type="GO" id="GO:0006355">
    <property type="term" value="P:regulation of DNA-templated transcription"/>
    <property type="evidence" value="ECO:0007669"/>
    <property type="project" value="InterPro"/>
</dbReference>
<proteinExistence type="predicted"/>
<name>A0A9W6LDZ6_9ACTN</name>
<dbReference type="InterPro" id="IPR002145">
    <property type="entry name" value="CopG"/>
</dbReference>
<feature type="domain" description="Ribbon-helix-helix protein CopG" evidence="1">
    <location>
        <begin position="13"/>
        <end position="48"/>
    </location>
</feature>
<dbReference type="Pfam" id="PF01402">
    <property type="entry name" value="RHH_1"/>
    <property type="match status" value="1"/>
</dbReference>
<dbReference type="CDD" id="cd21631">
    <property type="entry name" value="RHH_CopG_NikR-like"/>
    <property type="match status" value="1"/>
</dbReference>